<dbReference type="InterPro" id="IPR023298">
    <property type="entry name" value="ATPase_P-typ_TM_dom_sf"/>
</dbReference>
<evidence type="ECO:0000313" key="11">
    <source>
        <dbReference type="EMBL" id="KAJ3181674.1"/>
    </source>
</evidence>
<dbReference type="FunFam" id="2.70.150.10:FF:000003">
    <property type="entry name" value="Sodium/potassium-transporting ATPase subunit alpha"/>
    <property type="match status" value="1"/>
</dbReference>
<dbReference type="InterPro" id="IPR023214">
    <property type="entry name" value="HAD_sf"/>
</dbReference>
<accession>A0AAD5TN23</accession>
<dbReference type="InterPro" id="IPR008250">
    <property type="entry name" value="ATPase_P-typ_transduc_dom_A_sf"/>
</dbReference>
<keyword evidence="6" id="KW-1278">Translocase</keyword>
<comment type="caution">
    <text evidence="11">The sequence shown here is derived from an EMBL/GenBank/DDBJ whole genome shotgun (WGS) entry which is preliminary data.</text>
</comment>
<dbReference type="GO" id="GO:0005524">
    <property type="term" value="F:ATP binding"/>
    <property type="evidence" value="ECO:0007669"/>
    <property type="project" value="UniProtKB-KW"/>
</dbReference>
<keyword evidence="12" id="KW-1185">Reference proteome</keyword>
<keyword evidence="3 9" id="KW-0812">Transmembrane</keyword>
<keyword evidence="8 9" id="KW-0472">Membrane</keyword>
<dbReference type="Gene3D" id="3.40.1110.10">
    <property type="entry name" value="Calcium-transporting ATPase, cytoplasmic domain N"/>
    <property type="match status" value="1"/>
</dbReference>
<feature type="transmembrane region" description="Helical" evidence="9">
    <location>
        <begin position="82"/>
        <end position="107"/>
    </location>
</feature>
<feature type="transmembrane region" description="Helical" evidence="9">
    <location>
        <begin position="277"/>
        <end position="298"/>
    </location>
</feature>
<dbReference type="PANTHER" id="PTHR43294">
    <property type="entry name" value="SODIUM/POTASSIUM-TRANSPORTING ATPASE SUBUNIT ALPHA"/>
    <property type="match status" value="1"/>
</dbReference>
<dbReference type="EMBL" id="JADGJQ010000011">
    <property type="protein sequence ID" value="KAJ3181674.1"/>
    <property type="molecule type" value="Genomic_DNA"/>
</dbReference>
<evidence type="ECO:0000259" key="10">
    <source>
        <dbReference type="SMART" id="SM00831"/>
    </source>
</evidence>
<dbReference type="NCBIfam" id="TIGR01494">
    <property type="entry name" value="ATPase_P-type"/>
    <property type="match status" value="2"/>
</dbReference>
<reference evidence="11" key="1">
    <citation type="submission" date="2020-05" db="EMBL/GenBank/DDBJ databases">
        <title>Phylogenomic resolution of chytrid fungi.</title>
        <authorList>
            <person name="Stajich J.E."/>
            <person name="Amses K."/>
            <person name="Simmons R."/>
            <person name="Seto K."/>
            <person name="Myers J."/>
            <person name="Bonds A."/>
            <person name="Quandt C.A."/>
            <person name="Barry K."/>
            <person name="Liu P."/>
            <person name="Grigoriev I."/>
            <person name="Longcore J.E."/>
            <person name="James T.Y."/>
        </authorList>
    </citation>
    <scope>NUCLEOTIDE SEQUENCE</scope>
    <source>
        <strain evidence="11">JEL0379</strain>
    </source>
</reference>
<protein>
    <recommendedName>
        <fullName evidence="10">Cation-transporting P-type ATPase N-terminal domain-containing protein</fullName>
    </recommendedName>
</protein>
<dbReference type="Proteomes" id="UP001212152">
    <property type="component" value="Unassembled WGS sequence"/>
</dbReference>
<keyword evidence="2" id="KW-1003">Cell membrane</keyword>
<feature type="transmembrane region" description="Helical" evidence="9">
    <location>
        <begin position="119"/>
        <end position="138"/>
    </location>
</feature>
<feature type="transmembrane region" description="Helical" evidence="9">
    <location>
        <begin position="973"/>
        <end position="989"/>
    </location>
</feature>
<dbReference type="SFLD" id="SFLDG00002">
    <property type="entry name" value="C1.7:_P-type_atpase_like"/>
    <property type="match status" value="1"/>
</dbReference>
<dbReference type="InterPro" id="IPR006068">
    <property type="entry name" value="ATPase_P-typ_cation-transptr_C"/>
</dbReference>
<dbReference type="Gene3D" id="2.70.150.10">
    <property type="entry name" value="Calcium-transporting ATPase, cytoplasmic transduction domain A"/>
    <property type="match status" value="1"/>
</dbReference>
<dbReference type="GO" id="GO:0005886">
    <property type="term" value="C:plasma membrane"/>
    <property type="evidence" value="ECO:0007669"/>
    <property type="project" value="UniProtKB-SubCell"/>
</dbReference>
<dbReference type="SFLD" id="SFLDF00027">
    <property type="entry name" value="p-type_atpase"/>
    <property type="match status" value="1"/>
</dbReference>
<dbReference type="InterPro" id="IPR036412">
    <property type="entry name" value="HAD-like_sf"/>
</dbReference>
<evidence type="ECO:0000256" key="7">
    <source>
        <dbReference type="ARBA" id="ARBA00022989"/>
    </source>
</evidence>
<dbReference type="Gene3D" id="3.40.50.1000">
    <property type="entry name" value="HAD superfamily/HAD-like"/>
    <property type="match status" value="1"/>
</dbReference>
<proteinExistence type="predicted"/>
<evidence type="ECO:0000256" key="2">
    <source>
        <dbReference type="ARBA" id="ARBA00022475"/>
    </source>
</evidence>
<dbReference type="InterPro" id="IPR004014">
    <property type="entry name" value="ATPase_P-typ_cation-transptr_N"/>
</dbReference>
<dbReference type="PROSITE" id="PS00154">
    <property type="entry name" value="ATPASE_E1_E2"/>
    <property type="match status" value="1"/>
</dbReference>
<feature type="transmembrane region" description="Helical" evidence="9">
    <location>
        <begin position="1009"/>
        <end position="1028"/>
    </location>
</feature>
<dbReference type="Gene3D" id="1.20.1110.10">
    <property type="entry name" value="Calcium-transporting ATPase, transmembrane domain"/>
    <property type="match status" value="2"/>
</dbReference>
<dbReference type="FunFam" id="3.40.50.1000:FF:000083">
    <property type="entry name" value="Sodium/potassium-transporting ATPase subunit alpha"/>
    <property type="match status" value="1"/>
</dbReference>
<dbReference type="InterPro" id="IPR023299">
    <property type="entry name" value="ATPase_P-typ_cyto_dom_N"/>
</dbReference>
<dbReference type="PANTHER" id="PTHR43294:SF21">
    <property type="entry name" value="CATION TRANSPORTING ATPASE"/>
    <property type="match status" value="1"/>
</dbReference>
<dbReference type="GO" id="GO:0005391">
    <property type="term" value="F:P-type sodium:potassium-exchanging transporter activity"/>
    <property type="evidence" value="ECO:0007669"/>
    <property type="project" value="TreeGrafter"/>
</dbReference>
<dbReference type="InterPro" id="IPR059000">
    <property type="entry name" value="ATPase_P-type_domA"/>
</dbReference>
<evidence type="ECO:0000256" key="8">
    <source>
        <dbReference type="ARBA" id="ARBA00023136"/>
    </source>
</evidence>
<evidence type="ECO:0000256" key="5">
    <source>
        <dbReference type="ARBA" id="ARBA00022840"/>
    </source>
</evidence>
<evidence type="ECO:0000256" key="1">
    <source>
        <dbReference type="ARBA" id="ARBA00004651"/>
    </source>
</evidence>
<evidence type="ECO:0000256" key="3">
    <source>
        <dbReference type="ARBA" id="ARBA00022692"/>
    </source>
</evidence>
<evidence type="ECO:0000256" key="4">
    <source>
        <dbReference type="ARBA" id="ARBA00022741"/>
    </source>
</evidence>
<dbReference type="InterPro" id="IPR050510">
    <property type="entry name" value="Cation_transp_ATPase_P-type"/>
</dbReference>
<gene>
    <name evidence="11" type="ORF">HDU87_000692</name>
</gene>
<dbReference type="GO" id="GO:0006883">
    <property type="term" value="P:intracellular sodium ion homeostasis"/>
    <property type="evidence" value="ECO:0007669"/>
    <property type="project" value="TreeGrafter"/>
</dbReference>
<evidence type="ECO:0000313" key="12">
    <source>
        <dbReference type="Proteomes" id="UP001212152"/>
    </source>
</evidence>
<dbReference type="Pfam" id="PF00690">
    <property type="entry name" value="Cation_ATPase_N"/>
    <property type="match status" value="1"/>
</dbReference>
<dbReference type="Pfam" id="PF13246">
    <property type="entry name" value="Cation_ATPase"/>
    <property type="match status" value="1"/>
</dbReference>
<dbReference type="SMART" id="SM00831">
    <property type="entry name" value="Cation_ATPase_N"/>
    <property type="match status" value="1"/>
</dbReference>
<dbReference type="GO" id="GO:0016887">
    <property type="term" value="F:ATP hydrolysis activity"/>
    <property type="evidence" value="ECO:0007669"/>
    <property type="project" value="InterPro"/>
</dbReference>
<feature type="transmembrane region" description="Helical" evidence="9">
    <location>
        <begin position="788"/>
        <end position="810"/>
    </location>
</feature>
<feature type="transmembrane region" description="Helical" evidence="9">
    <location>
        <begin position="1040"/>
        <end position="1059"/>
    </location>
</feature>
<dbReference type="SUPFAM" id="SSF81660">
    <property type="entry name" value="Metal cation-transporting ATPase, ATP-binding domain N"/>
    <property type="match status" value="1"/>
</dbReference>
<dbReference type="GO" id="GO:0030007">
    <property type="term" value="P:intracellular potassium ion homeostasis"/>
    <property type="evidence" value="ECO:0007669"/>
    <property type="project" value="TreeGrafter"/>
</dbReference>
<dbReference type="SFLD" id="SFLDS00003">
    <property type="entry name" value="Haloacid_Dehalogenase"/>
    <property type="match status" value="1"/>
</dbReference>
<dbReference type="PRINTS" id="PR00121">
    <property type="entry name" value="NAKATPASE"/>
</dbReference>
<dbReference type="Pfam" id="PF00689">
    <property type="entry name" value="Cation_ATPase_C"/>
    <property type="match status" value="1"/>
</dbReference>
<name>A0AAD5TN23_9FUNG</name>
<feature type="transmembrane region" description="Helical" evidence="9">
    <location>
        <begin position="310"/>
        <end position="333"/>
    </location>
</feature>
<feature type="domain" description="Cation-transporting P-type ATPase N-terminal" evidence="10">
    <location>
        <begin position="28"/>
        <end position="109"/>
    </location>
</feature>
<organism evidence="11 12">
    <name type="scientific">Geranomyces variabilis</name>
    <dbReference type="NCBI Taxonomy" id="109894"/>
    <lineage>
        <taxon>Eukaryota</taxon>
        <taxon>Fungi</taxon>
        <taxon>Fungi incertae sedis</taxon>
        <taxon>Chytridiomycota</taxon>
        <taxon>Chytridiomycota incertae sedis</taxon>
        <taxon>Chytridiomycetes</taxon>
        <taxon>Spizellomycetales</taxon>
        <taxon>Powellomycetaceae</taxon>
        <taxon>Geranomyces</taxon>
    </lineage>
</organism>
<dbReference type="GO" id="GO:1990573">
    <property type="term" value="P:potassium ion import across plasma membrane"/>
    <property type="evidence" value="ECO:0007669"/>
    <property type="project" value="TreeGrafter"/>
</dbReference>
<keyword evidence="7 9" id="KW-1133">Transmembrane helix</keyword>
<dbReference type="GO" id="GO:0036376">
    <property type="term" value="P:sodium ion export across plasma membrane"/>
    <property type="evidence" value="ECO:0007669"/>
    <property type="project" value="TreeGrafter"/>
</dbReference>
<keyword evidence="4" id="KW-0547">Nucleotide-binding</keyword>
<dbReference type="SUPFAM" id="SSF81653">
    <property type="entry name" value="Calcium ATPase, transduction domain A"/>
    <property type="match status" value="1"/>
</dbReference>
<dbReference type="GO" id="GO:1902600">
    <property type="term" value="P:proton transmembrane transport"/>
    <property type="evidence" value="ECO:0007669"/>
    <property type="project" value="TreeGrafter"/>
</dbReference>
<dbReference type="SUPFAM" id="SSF81665">
    <property type="entry name" value="Calcium ATPase, transmembrane domain M"/>
    <property type="match status" value="2"/>
</dbReference>
<dbReference type="FunFam" id="3.40.1110.10:FF:000061">
    <property type="entry name" value="Potassium-transporting ATPase alpha chain 1"/>
    <property type="match status" value="1"/>
</dbReference>
<comment type="subcellular location">
    <subcellularLocation>
        <location evidence="1">Cell membrane</location>
        <topology evidence="1">Multi-pass membrane protein</topology>
    </subcellularLocation>
</comment>
<dbReference type="Pfam" id="PF00122">
    <property type="entry name" value="E1-E2_ATPase"/>
    <property type="match status" value="1"/>
</dbReference>
<feature type="transmembrane region" description="Helical" evidence="9">
    <location>
        <begin position="900"/>
        <end position="919"/>
    </location>
</feature>
<keyword evidence="5" id="KW-0067">ATP-binding</keyword>
<dbReference type="InterPro" id="IPR001757">
    <property type="entry name" value="P_typ_ATPase"/>
</dbReference>
<dbReference type="PRINTS" id="PR00119">
    <property type="entry name" value="CATATPASE"/>
</dbReference>
<dbReference type="SUPFAM" id="SSF56784">
    <property type="entry name" value="HAD-like"/>
    <property type="match status" value="1"/>
</dbReference>
<dbReference type="AlphaFoldDB" id="A0AAD5TN23"/>
<dbReference type="InterPro" id="IPR044492">
    <property type="entry name" value="P_typ_ATPase_HD_dom"/>
</dbReference>
<evidence type="ECO:0000256" key="9">
    <source>
        <dbReference type="SAM" id="Phobius"/>
    </source>
</evidence>
<dbReference type="InterPro" id="IPR018303">
    <property type="entry name" value="ATPase_P-typ_P_site"/>
</dbReference>
<feature type="transmembrane region" description="Helical" evidence="9">
    <location>
        <begin position="761"/>
        <end position="782"/>
    </location>
</feature>
<sequence length="1090" mass="120296">MSKSVTARPLEIAKSAKDQGKQKAVNLTEHLLSFDELQSLHKTKFDHVKPAASPGLSSSEAADRLAASGPNVLSQKKGTHPVIVYLECLCNIFNLLLLVAGVLTYVLYGIDTVGNYLNVYVGAILLGVAFLNAFIEFYQMQKSASILSSFLNMVPSQAHALRDSRMFDVPASELVVGDVVFVRQGDKVPADIRVFYSGDAKVDNSSLTGESEPQDRMPENTQRNPLEATNLAFNSTLLVAGECYGLVIRTGDATVLGQIAGLTQGEKKRTSPLTKEINNFVWIIGAVAFTTAIIFFIITMTRTHSINTSFNFAIGVLTAWVPQGLPATVSMLLTIAARRMAARNVLVKDLRGVETLGAITLLATDKTGTLTRNRMTVTNIWTSGKLMSSDPRSTVRDPQEDIFSREVSGVCEILHMSAMCTRARFERTDVPILEREIKGDATEIGLFTYAAQHIPTMDQLADKFPKVMEIPFNSENKWNLTIHDMRHANGTYTLFVKGAPERILRMCSTILRNGTAQHLDAQGSSEFNKTYEWMASKGRRVLAFAQLQLPGDAFPHGFAFNKKDLNFPTTNLCFVGLVSLEDPPKHGVREAIGHCRAAGIKVMMVTGDHPLTAEAIGRKINLMLTPTKELVAQRTNRAVSDVRETEFNAIVIHGERIESLTDADWDEIFSKEEIIFARTSPKNKLEIVRRAQALGHIVGVTGDGVNDSPALKKADLGISMNISGSDVSKEAAAMILLDDNFASIVNGIIEGRLIFANLKKCVQYVVTHIVPEVVPFLLYAVVPLPNMLGTLQILVIDLGFELFGALSFAWEPVESTTGLMKQSPRQPVNEATIIRRRQYEAEDVAHGFSEDTNEELTPTEKISKNGKLLFDGFWWKRHFRTTEGEVLVDWNVLSWAYLEAGLLETAGCLLAFFLVLWAGSSPTTDKKFRISPHDAYLLQNGGGFVSGADDFTTGTGNVLNADDQVEALAQGQSAYYFCVMVCQMFNLFACKTRYRMPFGRYQFRNPKTFACVASGAIFTTIIVYAPPFNVAFGTSWHTLPLFWLPGALGGTLIIFYSAIRKLVLRKFFPVLWNQDIQGLVMHPTAWSARA</sequence>
<evidence type="ECO:0000256" key="6">
    <source>
        <dbReference type="ARBA" id="ARBA00022967"/>
    </source>
</evidence>